<protein>
    <submittedName>
        <fullName evidence="2">Hypp8401 protein</fullName>
    </submittedName>
</protein>
<evidence type="ECO:0000256" key="1">
    <source>
        <dbReference type="SAM" id="Coils"/>
    </source>
</evidence>
<gene>
    <name evidence="2" type="primary">Hypp8401</name>
    <name evidence="2" type="ORF">BLAG_LOCUS10076</name>
</gene>
<dbReference type="AlphaFoldDB" id="A0A8J9Z873"/>
<dbReference type="EMBL" id="OV696702">
    <property type="protein sequence ID" value="CAH1248771.1"/>
    <property type="molecule type" value="Genomic_DNA"/>
</dbReference>
<sequence length="522" mass="58278">MDGCREKLSGGKSGALLQEELRRVGRDELQRMLRKLKVDQVLIPTGHLLGAKVGIGLNYSQLRKLRRWLKKYGVSMESERLTRRCAAERLTAYDIHAENLPFSVKGRKAEPTKIQPLPCAYVSPVTGAIYDYLEKCQESKCKDGKSYTVRVFATGDYALLCLWYGLSGAAGCHPCLWCDISKEEMKDVDDRRLTIPARTLNSLKEHNTAFATEGRGNPKNAKNFHNAISPAMFTVPIDQVMIPGLHISLGLYLKLFKLLESNLHDLDLKLQTYLSSVLSEGDVTTDALLADANMGKFDINAIDKARALDEEADMLEEKLEEQEDELTWLVVCEGTTRKHAKAVFEEACTMVEEMEQKIESLEDAINDLTSMVATTMTGIMDAYPDLPLSLVPLATKTAGTFKQLFTLFSKCHNGYSHAGPMDERAISELDKAIKEFMLYYRTHVPDGTVPVKMHMLEDHVVPCIRRWGFGLGFMGEQGVEHVHALFNTLARPTCTIPDPVARLKSTLNTHLIGVSPQNIGIP</sequence>
<dbReference type="OrthoDB" id="10050996at2759"/>
<dbReference type="PANTHER" id="PTHR31424">
    <property type="entry name" value="PROTEIN CBG23806"/>
    <property type="match status" value="1"/>
</dbReference>
<feature type="coiled-coil region" evidence="1">
    <location>
        <begin position="305"/>
        <end position="371"/>
    </location>
</feature>
<organism evidence="2 3">
    <name type="scientific">Branchiostoma lanceolatum</name>
    <name type="common">Common lancelet</name>
    <name type="synonym">Amphioxus lanceolatum</name>
    <dbReference type="NCBI Taxonomy" id="7740"/>
    <lineage>
        <taxon>Eukaryota</taxon>
        <taxon>Metazoa</taxon>
        <taxon>Chordata</taxon>
        <taxon>Cephalochordata</taxon>
        <taxon>Leptocardii</taxon>
        <taxon>Amphioxiformes</taxon>
        <taxon>Branchiostomatidae</taxon>
        <taxon>Branchiostoma</taxon>
    </lineage>
</organism>
<proteinExistence type="predicted"/>
<keyword evidence="3" id="KW-1185">Reference proteome</keyword>
<name>A0A8J9Z873_BRALA</name>
<dbReference type="Proteomes" id="UP000838412">
    <property type="component" value="Chromosome 17"/>
</dbReference>
<accession>A0A8J9Z873</accession>
<dbReference type="PANTHER" id="PTHR31424:SF3">
    <property type="entry name" value="RING-TYPE DOMAIN-CONTAINING PROTEIN"/>
    <property type="match status" value="1"/>
</dbReference>
<evidence type="ECO:0000313" key="3">
    <source>
        <dbReference type="Proteomes" id="UP000838412"/>
    </source>
</evidence>
<keyword evidence="1" id="KW-0175">Coiled coil</keyword>
<evidence type="ECO:0000313" key="2">
    <source>
        <dbReference type="EMBL" id="CAH1248771.1"/>
    </source>
</evidence>
<reference evidence="2" key="1">
    <citation type="submission" date="2022-01" db="EMBL/GenBank/DDBJ databases">
        <authorList>
            <person name="Braso-Vives M."/>
        </authorList>
    </citation>
    <scope>NUCLEOTIDE SEQUENCE</scope>
</reference>